<keyword evidence="4 7" id="KW-0812">Transmembrane</keyword>
<dbReference type="SUPFAM" id="SSF161098">
    <property type="entry name" value="MetI-like"/>
    <property type="match status" value="1"/>
</dbReference>
<feature type="transmembrane region" description="Helical" evidence="7">
    <location>
        <begin position="20"/>
        <end position="43"/>
    </location>
</feature>
<keyword evidence="2 7" id="KW-0813">Transport</keyword>
<dbReference type="PROSITE" id="PS50928">
    <property type="entry name" value="ABC_TM1"/>
    <property type="match status" value="1"/>
</dbReference>
<evidence type="ECO:0000313" key="9">
    <source>
        <dbReference type="EMBL" id="BDP43741.1"/>
    </source>
</evidence>
<comment type="similarity">
    <text evidence="7">Belongs to the binding-protein-dependent transport system permease family.</text>
</comment>
<dbReference type="PANTHER" id="PTHR30193">
    <property type="entry name" value="ABC TRANSPORTER PERMEASE PROTEIN"/>
    <property type="match status" value="1"/>
</dbReference>
<evidence type="ECO:0000256" key="6">
    <source>
        <dbReference type="ARBA" id="ARBA00023136"/>
    </source>
</evidence>
<evidence type="ECO:0000256" key="4">
    <source>
        <dbReference type="ARBA" id="ARBA00022692"/>
    </source>
</evidence>
<evidence type="ECO:0000256" key="5">
    <source>
        <dbReference type="ARBA" id="ARBA00022989"/>
    </source>
</evidence>
<proteinExistence type="inferred from homology"/>
<feature type="transmembrane region" description="Helical" evidence="7">
    <location>
        <begin position="121"/>
        <end position="141"/>
    </location>
</feature>
<dbReference type="Gene3D" id="1.10.3720.10">
    <property type="entry name" value="MetI-like"/>
    <property type="match status" value="1"/>
</dbReference>
<keyword evidence="5 7" id="KW-1133">Transmembrane helix</keyword>
<evidence type="ECO:0000256" key="7">
    <source>
        <dbReference type="RuleBase" id="RU363032"/>
    </source>
</evidence>
<keyword evidence="6 7" id="KW-0472">Membrane</keyword>
<evidence type="ECO:0000313" key="10">
    <source>
        <dbReference type="Proteomes" id="UP001064971"/>
    </source>
</evidence>
<feature type="transmembrane region" description="Helical" evidence="7">
    <location>
        <begin position="80"/>
        <end position="109"/>
    </location>
</feature>
<evidence type="ECO:0000256" key="3">
    <source>
        <dbReference type="ARBA" id="ARBA00022475"/>
    </source>
</evidence>
<dbReference type="InterPro" id="IPR000515">
    <property type="entry name" value="MetI-like"/>
</dbReference>
<organism evidence="9 10">
    <name type="scientific">Deinococcus aetherius</name>
    <dbReference type="NCBI Taxonomy" id="200252"/>
    <lineage>
        <taxon>Bacteria</taxon>
        <taxon>Thermotogati</taxon>
        <taxon>Deinococcota</taxon>
        <taxon>Deinococci</taxon>
        <taxon>Deinococcales</taxon>
        <taxon>Deinococcaceae</taxon>
        <taxon>Deinococcus</taxon>
    </lineage>
</organism>
<accession>A0ABM8AIW5</accession>
<sequence length="307" mass="32801">MTTVKTLPARPSLRPRSHSAARLAGAAPYLLPALLVFVVFTYYPLARVIYLSFTDADMLSPTPNWVGTQNYRTMLASREFWSSLGITAVFALGVTALEVGLGMAPAFLMNAKTRMQGLLRGAVFTPVVVSIAATAVVWNYLLSPSSGPVNRTLEAAGLPGLGWLSDPETALASVILIAVWKGVGLPAVLFLAGLQAIPRELEEAAAIDGASRAQIARRVTVPLLGPTTVVVFFISLVGTFQSYGLVLLLTAGGPAGSTNLLGYYIYQNAFSFFQMGYASALSVALFVLLLVLGYLQLKVAERRVHYQ</sequence>
<name>A0ABM8AIW5_9DEIO</name>
<evidence type="ECO:0000256" key="1">
    <source>
        <dbReference type="ARBA" id="ARBA00004651"/>
    </source>
</evidence>
<keyword evidence="3" id="KW-1003">Cell membrane</keyword>
<gene>
    <name evidence="9" type="primary">ugpA</name>
    <name evidence="9" type="ORF">DAETH_37100</name>
</gene>
<dbReference type="Proteomes" id="UP001064971">
    <property type="component" value="Plasmid pDAETH-1"/>
</dbReference>
<dbReference type="PANTHER" id="PTHR30193:SF37">
    <property type="entry name" value="INNER MEMBRANE ABC TRANSPORTER PERMEASE PROTEIN YCJO"/>
    <property type="match status" value="1"/>
</dbReference>
<feature type="transmembrane region" description="Helical" evidence="7">
    <location>
        <begin position="277"/>
        <end position="297"/>
    </location>
</feature>
<feature type="transmembrane region" description="Helical" evidence="7">
    <location>
        <begin position="170"/>
        <end position="194"/>
    </location>
</feature>
<comment type="subcellular location">
    <subcellularLocation>
        <location evidence="1 7">Cell membrane</location>
        <topology evidence="1 7">Multi-pass membrane protein</topology>
    </subcellularLocation>
</comment>
<keyword evidence="10" id="KW-1185">Reference proteome</keyword>
<dbReference type="CDD" id="cd06261">
    <property type="entry name" value="TM_PBP2"/>
    <property type="match status" value="1"/>
</dbReference>
<dbReference type="RefSeq" id="WP_264777598.1">
    <property type="nucleotide sequence ID" value="NZ_AP026561.1"/>
</dbReference>
<dbReference type="InterPro" id="IPR051393">
    <property type="entry name" value="ABC_transporter_permease"/>
</dbReference>
<geneLocation type="plasmid" evidence="9 10">
    <name>pDAETH-1</name>
</geneLocation>
<feature type="transmembrane region" description="Helical" evidence="7">
    <location>
        <begin position="215"/>
        <end position="237"/>
    </location>
</feature>
<evidence type="ECO:0000259" key="8">
    <source>
        <dbReference type="PROSITE" id="PS50928"/>
    </source>
</evidence>
<dbReference type="SUPFAM" id="SSF160964">
    <property type="entry name" value="MalF N-terminal region-like"/>
    <property type="match status" value="1"/>
</dbReference>
<reference evidence="9" key="1">
    <citation type="submission" date="2022-07" db="EMBL/GenBank/DDBJ databases">
        <title>Complete Genome Sequence of the Radioresistant Bacterium Deinococcus aetherius ST0316, Isolated from the Air Dust collected in Lower Stratosphere above Japan.</title>
        <authorList>
            <person name="Satoh K."/>
            <person name="Hagiwara K."/>
            <person name="Katsumata K."/>
            <person name="Kubo A."/>
            <person name="Yokobori S."/>
            <person name="Yamagishi A."/>
            <person name="Oono Y."/>
            <person name="Narumi I."/>
        </authorList>
    </citation>
    <scope>NUCLEOTIDE SEQUENCE</scope>
    <source>
        <strain evidence="9">ST0316</strain>
        <plasmid evidence="9">pDAETH-1</plasmid>
    </source>
</reference>
<feature type="domain" description="ABC transmembrane type-1" evidence="8">
    <location>
        <begin position="84"/>
        <end position="296"/>
    </location>
</feature>
<dbReference type="Pfam" id="PF00528">
    <property type="entry name" value="BPD_transp_1"/>
    <property type="match status" value="1"/>
</dbReference>
<dbReference type="InterPro" id="IPR035906">
    <property type="entry name" value="MetI-like_sf"/>
</dbReference>
<dbReference type="EMBL" id="AP026561">
    <property type="protein sequence ID" value="BDP43741.1"/>
    <property type="molecule type" value="Genomic_DNA"/>
</dbReference>
<keyword evidence="9" id="KW-0614">Plasmid</keyword>
<evidence type="ECO:0000256" key="2">
    <source>
        <dbReference type="ARBA" id="ARBA00022448"/>
    </source>
</evidence>
<protein>
    <submittedName>
        <fullName evidence="9">Glycerol-3-phosphate ABC transporter permease</fullName>
    </submittedName>
</protein>